<gene>
    <name evidence="5" type="ORF">TSTA_101260</name>
</gene>
<dbReference type="OrthoDB" id="283575at2759"/>
<dbReference type="HOGENOM" id="CLU_009769_2_0_1"/>
<keyword evidence="3" id="KW-0812">Transmembrane</keyword>
<dbReference type="PANTHER" id="PTHR17178:SF0">
    <property type="entry name" value="SERGLYCIN"/>
    <property type="match status" value="1"/>
</dbReference>
<feature type="compositionally biased region" description="Basic and acidic residues" evidence="2">
    <location>
        <begin position="243"/>
        <end position="257"/>
    </location>
</feature>
<dbReference type="AlphaFoldDB" id="B8MLW0"/>
<keyword evidence="1" id="KW-0245">EGF-like domain</keyword>
<feature type="compositionally biased region" description="Polar residues" evidence="2">
    <location>
        <begin position="139"/>
        <end position="155"/>
    </location>
</feature>
<evidence type="ECO:0000313" key="6">
    <source>
        <dbReference type="Proteomes" id="UP000001745"/>
    </source>
</evidence>
<dbReference type="STRING" id="441959.B8MLW0"/>
<evidence type="ECO:0000256" key="1">
    <source>
        <dbReference type="PROSITE-ProRule" id="PRU00076"/>
    </source>
</evidence>
<dbReference type="VEuPathDB" id="FungiDB:TSTA_101260"/>
<proteinExistence type="predicted"/>
<feature type="compositionally biased region" description="Polar residues" evidence="2">
    <location>
        <begin position="218"/>
        <end position="227"/>
    </location>
</feature>
<feature type="region of interest" description="Disordered" evidence="2">
    <location>
        <begin position="539"/>
        <end position="559"/>
    </location>
</feature>
<keyword evidence="1" id="KW-1015">Disulfide bond</keyword>
<organism evidence="5 6">
    <name type="scientific">Talaromyces stipitatus (strain ATCC 10500 / CBS 375.48 / QM 6759 / NRRL 1006)</name>
    <name type="common">Penicillium stipitatum</name>
    <dbReference type="NCBI Taxonomy" id="441959"/>
    <lineage>
        <taxon>Eukaryota</taxon>
        <taxon>Fungi</taxon>
        <taxon>Dikarya</taxon>
        <taxon>Ascomycota</taxon>
        <taxon>Pezizomycotina</taxon>
        <taxon>Eurotiomycetes</taxon>
        <taxon>Eurotiomycetidae</taxon>
        <taxon>Eurotiales</taxon>
        <taxon>Trichocomaceae</taxon>
        <taxon>Talaromyces</taxon>
        <taxon>Talaromyces sect. Talaromyces</taxon>
    </lineage>
</organism>
<feature type="compositionally biased region" description="Polar residues" evidence="2">
    <location>
        <begin position="195"/>
        <end position="205"/>
    </location>
</feature>
<feature type="region of interest" description="Disordered" evidence="2">
    <location>
        <begin position="338"/>
        <end position="372"/>
    </location>
</feature>
<feature type="domain" description="EGF-like" evidence="4">
    <location>
        <begin position="430"/>
        <end position="467"/>
    </location>
</feature>
<evidence type="ECO:0000259" key="4">
    <source>
        <dbReference type="PROSITE" id="PS50026"/>
    </source>
</evidence>
<dbReference type="OMA" id="TCSCICT"/>
<dbReference type="GeneID" id="8101814"/>
<comment type="caution">
    <text evidence="1">Lacks conserved residue(s) required for the propagation of feature annotation.</text>
</comment>
<dbReference type="PANTHER" id="PTHR17178">
    <property type="entry name" value="SECRETORY GRANULE PROTEOGLYCAN CORE PROTEIN"/>
    <property type="match status" value="1"/>
</dbReference>
<dbReference type="PhylomeDB" id="B8MLW0"/>
<dbReference type="RefSeq" id="XP_002486124.1">
    <property type="nucleotide sequence ID" value="XM_002486079.1"/>
</dbReference>
<keyword evidence="3" id="KW-0472">Membrane</keyword>
<dbReference type="CDD" id="cd00054">
    <property type="entry name" value="EGF_CA"/>
    <property type="match status" value="1"/>
</dbReference>
<feature type="compositionally biased region" description="Basic and acidic residues" evidence="2">
    <location>
        <begin position="156"/>
        <end position="177"/>
    </location>
</feature>
<dbReference type="Proteomes" id="UP000001745">
    <property type="component" value="Unassembled WGS sequence"/>
</dbReference>
<dbReference type="PROSITE" id="PS50026">
    <property type="entry name" value="EGF_3"/>
    <property type="match status" value="1"/>
</dbReference>
<keyword evidence="3" id="KW-1133">Transmembrane helix</keyword>
<dbReference type="InterPro" id="IPR000742">
    <property type="entry name" value="EGF"/>
</dbReference>
<name>B8MLW0_TALSN</name>
<evidence type="ECO:0000256" key="3">
    <source>
        <dbReference type="SAM" id="Phobius"/>
    </source>
</evidence>
<evidence type="ECO:0000313" key="5">
    <source>
        <dbReference type="EMBL" id="EED13886.1"/>
    </source>
</evidence>
<protein>
    <recommendedName>
        <fullName evidence="4">EGF-like domain-containing protein</fullName>
    </recommendedName>
</protein>
<keyword evidence="6" id="KW-1185">Reference proteome</keyword>
<dbReference type="eggNOG" id="ENOG502RXHJ">
    <property type="taxonomic scope" value="Eukaryota"/>
</dbReference>
<reference evidence="6" key="1">
    <citation type="journal article" date="2015" name="Genome Announc.">
        <title>Genome sequence of the AIDS-associated pathogen Penicillium marneffei (ATCC18224) and its near taxonomic relative Talaromyces stipitatus (ATCC10500).</title>
        <authorList>
            <person name="Nierman W.C."/>
            <person name="Fedorova-Abrams N.D."/>
            <person name="Andrianopoulos A."/>
        </authorList>
    </citation>
    <scope>NUCLEOTIDE SEQUENCE [LARGE SCALE GENOMIC DNA]</scope>
    <source>
        <strain evidence="6">ATCC 10500 / CBS 375.48 / QM 6759 / NRRL 1006</strain>
    </source>
</reference>
<evidence type="ECO:0000256" key="2">
    <source>
        <dbReference type="SAM" id="MobiDB-lite"/>
    </source>
</evidence>
<dbReference type="InParanoid" id="B8MLW0"/>
<sequence>MSQNQQSYGLGRNQGGGSVKRAREMLNAGVRAQDQERRMPPPQPTHSRSSSRDAEIEIGYEFEDDPRGPVPIMPIQGLQVPRHSGPPPTSRRGPSSVYSRLITGTAVSPIPEENFKQTRNKKESYASSTVLPSSWGPGTPQSDAAESYVSEQEPTNEGRNEPKNEPKQEVKRGKRDSLTILRQASLGKRGKPSLRSISRPPNRQPSLKEDKSSDSSLGYSTNSQQRRASVDSVSSDSDSDSVDLEKERIEIENEQKARSIGMGFGLGRPGAGMSSRKPNSHRPPELDLNAVRSAEAQGSLTSLPDLIRRATKVASNLEHGRTASRLSMFNMFDFGTQKKQPRASQHRSSASLSDILASFPPPRTRTPDDSVRTSWPYAPTNAAEKSRLLFIFVLLVVLCIIAAAVVIPIVLVVLPRNRQHPASAATNTTLPPTCEQKLPCLNGGVSVRTGGTCSCVCVNGFSGTQCGTASDGSCTTTKTAMSGNTTIGSSLPNLFAESEADFNIPLNETEILSLFNANNVSCTVQNALVEFAGLPSSKVRRRRGSPVDNREVEPTAPIASSGPQVLDATYVPPILSIPAATASSATQYAGAMKTATATTTTASASPSASATLSAAAARVYEFARVAILFIFEQTQDIDAASTAQNEIDLYLLSKNIGTDTNMKMSLTKPQSFIISFTDFTITLSNGTVVGKTT</sequence>
<feature type="region of interest" description="Disordered" evidence="2">
    <location>
        <begin position="1"/>
        <end position="283"/>
    </location>
</feature>
<feature type="compositionally biased region" description="Basic and acidic residues" evidence="2">
    <location>
        <begin position="113"/>
        <end position="124"/>
    </location>
</feature>
<dbReference type="EMBL" id="EQ962658">
    <property type="protein sequence ID" value="EED13886.1"/>
    <property type="molecule type" value="Genomic_DNA"/>
</dbReference>
<accession>B8MLW0</accession>
<feature type="disulfide bond" evidence="1">
    <location>
        <begin position="457"/>
        <end position="466"/>
    </location>
</feature>
<feature type="transmembrane region" description="Helical" evidence="3">
    <location>
        <begin position="388"/>
        <end position="414"/>
    </location>
</feature>
<dbReference type="PROSITE" id="PS00022">
    <property type="entry name" value="EGF_1"/>
    <property type="match status" value="1"/>
</dbReference>
<dbReference type="PROSITE" id="PS01186">
    <property type="entry name" value="EGF_2"/>
    <property type="match status" value="1"/>
</dbReference>